<name>A0ACB7CFA9_9ASCO</name>
<dbReference type="Proteomes" id="UP000768646">
    <property type="component" value="Unassembled WGS sequence"/>
</dbReference>
<keyword evidence="2" id="KW-1185">Reference proteome</keyword>
<dbReference type="EMBL" id="JABTEG010000001">
    <property type="protein sequence ID" value="KAG4306298.1"/>
    <property type="molecule type" value="Genomic_DNA"/>
</dbReference>
<sequence>MEKVDKFQLEALESIRQFIRSKTCYDVLPVSFRMIVLDTELLVKKSLTILAQNNVASAPLWNTKTWTFAGLLTVSDFINVIQYYYQNASYVQALEDIGKLKLDGLIDIEKKINAPPLETISINPMKSLYEACERIRLTKAKRIPLIDHDDETFHESLYEACERIRLTKAKRIPLIDHDDETFHEVIVSVLTQYRILKFIALNCNKETKMLRKPLCDLSIGTYDDLVTATMDTPVIDVIYMLAKRRISSVPIVDADGIILNIYEAIDAISLIQAGSYYDLELSVGEALLRRSEDFGGVHTCTEKDCLDGIFDVIRRSRIHRLIVVDSNGRLKGLVSLSDILQYIMVEGTSSQ</sequence>
<evidence type="ECO:0000313" key="2">
    <source>
        <dbReference type="Proteomes" id="UP000768646"/>
    </source>
</evidence>
<accession>A0ACB7CFA9</accession>
<protein>
    <submittedName>
        <fullName evidence="1">Uncharacterized protein</fullName>
    </submittedName>
</protein>
<gene>
    <name evidence="1" type="ORF">PORY_000286</name>
</gene>
<proteinExistence type="predicted"/>
<organism evidence="1 2">
    <name type="scientific">Pneumocystis oryctolagi</name>
    <dbReference type="NCBI Taxonomy" id="42067"/>
    <lineage>
        <taxon>Eukaryota</taxon>
        <taxon>Fungi</taxon>
        <taxon>Dikarya</taxon>
        <taxon>Ascomycota</taxon>
        <taxon>Taphrinomycotina</taxon>
        <taxon>Pneumocystomycetes</taxon>
        <taxon>Pneumocystaceae</taxon>
        <taxon>Pneumocystis</taxon>
    </lineage>
</organism>
<evidence type="ECO:0000313" key="1">
    <source>
        <dbReference type="EMBL" id="KAG4306298.1"/>
    </source>
</evidence>
<reference evidence="1 2" key="1">
    <citation type="journal article" date="2021" name="Commun. Biol.">
        <title>Genomic insights into the host specific adaptation of the Pneumocystis genus.</title>
        <authorList>
            <person name="Cisse O.H."/>
            <person name="Ma L."/>
            <person name="Dekker J.P."/>
            <person name="Khil P.P."/>
            <person name="Youn J.-H."/>
            <person name="Brenchley J.M."/>
            <person name="Blair R."/>
            <person name="Pahar B."/>
            <person name="Chabe M."/>
            <person name="Van Rompay K.K.A."/>
            <person name="Keesler R."/>
            <person name="Sukura A."/>
            <person name="Hirsch V."/>
            <person name="Kutty G."/>
            <person name="Liu Y."/>
            <person name="Peng L."/>
            <person name="Chen J."/>
            <person name="Song J."/>
            <person name="Weissenbacher-Lang C."/>
            <person name="Xu J."/>
            <person name="Upham N.S."/>
            <person name="Stajich J.E."/>
            <person name="Cuomo C.A."/>
            <person name="Cushion M.T."/>
            <person name="Kovacs J.A."/>
        </authorList>
    </citation>
    <scope>NUCLEOTIDE SEQUENCE [LARGE SCALE GENOMIC DNA]</scope>
    <source>
        <strain evidence="1 2">RABM</strain>
    </source>
</reference>
<comment type="caution">
    <text evidence="1">The sequence shown here is derived from an EMBL/GenBank/DDBJ whole genome shotgun (WGS) entry which is preliminary data.</text>
</comment>